<dbReference type="EMBL" id="MCGN01000001">
    <property type="protein sequence ID" value="ORZ02775.1"/>
    <property type="molecule type" value="Genomic_DNA"/>
</dbReference>
<dbReference type="AlphaFoldDB" id="A0A1X2HT45"/>
<dbReference type="InterPro" id="IPR018823">
    <property type="entry name" value="ArAE_2_N"/>
</dbReference>
<evidence type="ECO:0000256" key="2">
    <source>
        <dbReference type="ARBA" id="ARBA00022692"/>
    </source>
</evidence>
<evidence type="ECO:0000259" key="9">
    <source>
        <dbReference type="Pfam" id="PF13515"/>
    </source>
</evidence>
<dbReference type="InParanoid" id="A0A1X2HT45"/>
<feature type="transmembrane region" description="Helical" evidence="6">
    <location>
        <begin position="829"/>
        <end position="846"/>
    </location>
</feature>
<evidence type="ECO:0000256" key="1">
    <source>
        <dbReference type="ARBA" id="ARBA00004141"/>
    </source>
</evidence>
<evidence type="ECO:0000259" key="7">
    <source>
        <dbReference type="Pfam" id="PF10334"/>
    </source>
</evidence>
<dbReference type="Pfam" id="PF13515">
    <property type="entry name" value="FUSC_2"/>
    <property type="match status" value="1"/>
</dbReference>
<evidence type="ECO:0000256" key="6">
    <source>
        <dbReference type="SAM" id="Phobius"/>
    </source>
</evidence>
<dbReference type="PANTHER" id="PTHR47804">
    <property type="entry name" value="60S RIBOSOMAL PROTEIN L19"/>
    <property type="match status" value="1"/>
</dbReference>
<feature type="transmembrane region" description="Helical" evidence="6">
    <location>
        <begin position="193"/>
        <end position="211"/>
    </location>
</feature>
<feature type="transmembrane region" description="Helical" evidence="6">
    <location>
        <begin position="858"/>
        <end position="881"/>
    </location>
</feature>
<evidence type="ECO:0000313" key="11">
    <source>
        <dbReference type="Proteomes" id="UP000242180"/>
    </source>
</evidence>
<evidence type="ECO:0000313" key="10">
    <source>
        <dbReference type="EMBL" id="ORZ02775.1"/>
    </source>
</evidence>
<feature type="transmembrane region" description="Helical" evidence="6">
    <location>
        <begin position="727"/>
        <end position="746"/>
    </location>
</feature>
<feature type="transmembrane region" description="Helical" evidence="6">
    <location>
        <begin position="272"/>
        <end position="293"/>
    </location>
</feature>
<proteinExistence type="predicted"/>
<accession>A0A1X2HT45</accession>
<dbReference type="Proteomes" id="UP000242180">
    <property type="component" value="Unassembled WGS sequence"/>
</dbReference>
<feature type="compositionally biased region" description="Polar residues" evidence="5">
    <location>
        <begin position="31"/>
        <end position="46"/>
    </location>
</feature>
<feature type="transmembrane region" description="Helical" evidence="6">
    <location>
        <begin position="300"/>
        <end position="318"/>
    </location>
</feature>
<sequence>MSGNSPPPGPKRLPRNAAPIPFITSAEVLSTSPGSYQIEPQPSLGQSLDIPTRSPSGYSEIEVVLDDGTLQKRTVSLSTLPDPQPTDDEDDLGYENNSRGYPSGETLETTPLIGPAAGKTYHTLAPHSPSSTSNEESDSSEFFPNDRSKPSRRYRSIDQGPPSRLARLKNGWKRLQKSLALTPERQLVLKCSFAYFLGSLFTFVPALNAFIGNNRVSSHLVATATVFFNPAKTLGGMVEAAAYGWGYTLFALTVCLGSMVTTDFFIDQNMYLVAHLLSLLFWLAGATFIVSFLKAHWNKPPVATASSLCFIIIFIIVVREGSANRGDFDTTRIEQITSAVAMGTVITVSSCILFWPSSAARKLKKDLEATLMSYRVLLKLLTKTFLLDDDLPEFTGNKTLQTAINSHRASFTALQKSLKEAKLELMWNVRMRASTHAYEEIVQSMQRLAQHVGGLRSSCGLQFDRINKKPDLRMRSSTAKLRKAKSDPESEIWSIRAGYRRRKLEHEMRRQKTLAVFEDDPTTAEASECSEMEGSLVEFIGTIRQPLKSLAYTCKQTICHLQQHFSSMPLPARHAKTVPSFDTLENNLQKAIALFEVSQRQAVQRLQRRRLRRTDGSLAPGEDIFLVYFFVFNMIEFAREMISLVQAVKHLEEIKQNVAHVPWWHFWSRKESKPKGQSRPSSFGAFVPNERHMTNTLHTPEPATHWRKFILRVWRTFSLFKTQKVRYATKATIATILLAAPAFIGATGDWFRTWRMEWALITLMVVMTPTVGGTNIVAIYRIFSTILGCFTAMFLYMAFPGNMYVLPVATWLFSIPNFWLILNHKHGKFGQFTLLAYNLVMLNKYNDRDTNNVDVWVLALQRCGAIMVGVVFGLIATAYVWPYEARVELRKGLSDFLLRLAWLYQKLVSSYSARPQLIAHDFLADTGTEGGDEHMLAMTTEMQRQLARETFMDMELGLQRALLDLQALLAQTPNEPRLKGPFPTPTYRAMIDSCQNIVDKFLSMRTVILKDAWFEDVQRDFIMPVSAERREMVGNVLLYFYLLASALRLKTPLPPYFPPARDAWQRLIVHLRELPVVHSQAIMEKEHIYVFYYAYVTMMEDIIRELDKMGDNMTQLFGALVPADQWEHLFETDDPEQGSFFTGSVASNPSHM</sequence>
<dbReference type="InterPro" id="IPR052430">
    <property type="entry name" value="IVT-Associated"/>
</dbReference>
<dbReference type="Pfam" id="PF10334">
    <property type="entry name" value="BRE4"/>
    <property type="match status" value="1"/>
</dbReference>
<dbReference type="PANTHER" id="PTHR47804:SF1">
    <property type="entry name" value="DUF2421 DOMAIN-CONTAINING PROTEIN"/>
    <property type="match status" value="1"/>
</dbReference>
<feature type="region of interest" description="Disordered" evidence="5">
    <location>
        <begin position="31"/>
        <end position="59"/>
    </location>
</feature>
<feature type="transmembrane region" description="Helical" evidence="6">
    <location>
        <begin position="758"/>
        <end position="777"/>
    </location>
</feature>
<feature type="transmembrane region" description="Helical" evidence="6">
    <location>
        <begin position="338"/>
        <end position="355"/>
    </location>
</feature>
<gene>
    <name evidence="10" type="ORF">BCR43DRAFT_23342</name>
</gene>
<evidence type="ECO:0000256" key="4">
    <source>
        <dbReference type="ARBA" id="ARBA00023136"/>
    </source>
</evidence>
<evidence type="ECO:0000256" key="3">
    <source>
        <dbReference type="ARBA" id="ARBA00022989"/>
    </source>
</evidence>
<name>A0A1X2HT45_SYNRA</name>
<dbReference type="OrthoDB" id="68611at2759"/>
<comment type="caution">
    <text evidence="10">The sequence shown here is derived from an EMBL/GenBank/DDBJ whole genome shotgun (WGS) entry which is preliminary data.</text>
</comment>
<organism evidence="10 11">
    <name type="scientific">Syncephalastrum racemosum</name>
    <name type="common">Filamentous fungus</name>
    <dbReference type="NCBI Taxonomy" id="13706"/>
    <lineage>
        <taxon>Eukaryota</taxon>
        <taxon>Fungi</taxon>
        <taxon>Fungi incertae sedis</taxon>
        <taxon>Mucoromycota</taxon>
        <taxon>Mucoromycotina</taxon>
        <taxon>Mucoromycetes</taxon>
        <taxon>Mucorales</taxon>
        <taxon>Syncephalastraceae</taxon>
        <taxon>Syncephalastrum</taxon>
    </lineage>
</organism>
<dbReference type="STRING" id="13706.A0A1X2HT45"/>
<evidence type="ECO:0000259" key="8">
    <source>
        <dbReference type="Pfam" id="PF10337"/>
    </source>
</evidence>
<dbReference type="InterPro" id="IPR049453">
    <property type="entry name" value="Memb_transporter_dom"/>
</dbReference>
<dbReference type="InterPro" id="IPR018820">
    <property type="entry name" value="BRE4-related_DUF2421"/>
</dbReference>
<feature type="domain" description="Putative ER transporter 6TM N-terminal" evidence="8">
    <location>
        <begin position="280"/>
        <end position="561"/>
    </location>
</feature>
<keyword evidence="3 6" id="KW-1133">Transmembrane helix</keyword>
<reference evidence="10 11" key="1">
    <citation type="submission" date="2016-07" db="EMBL/GenBank/DDBJ databases">
        <title>Pervasive Adenine N6-methylation of Active Genes in Fungi.</title>
        <authorList>
            <consortium name="DOE Joint Genome Institute"/>
            <person name="Mondo S.J."/>
            <person name="Dannebaum R.O."/>
            <person name="Kuo R.C."/>
            <person name="Labutti K."/>
            <person name="Haridas S."/>
            <person name="Kuo A."/>
            <person name="Salamov A."/>
            <person name="Ahrendt S.R."/>
            <person name="Lipzen A."/>
            <person name="Sullivan W."/>
            <person name="Andreopoulos W.B."/>
            <person name="Clum A."/>
            <person name="Lindquist E."/>
            <person name="Daum C."/>
            <person name="Ramamoorthy G.K."/>
            <person name="Gryganskyi A."/>
            <person name="Culley D."/>
            <person name="Magnuson J.K."/>
            <person name="James T.Y."/>
            <person name="O'Malley M.A."/>
            <person name="Stajich J.E."/>
            <person name="Spatafora J.W."/>
            <person name="Visel A."/>
            <person name="Grigoriev I.V."/>
        </authorList>
    </citation>
    <scope>NUCLEOTIDE SEQUENCE [LARGE SCALE GENOMIC DNA]</scope>
    <source>
        <strain evidence="10 11">NRRL 2496</strain>
    </source>
</reference>
<feature type="domain" description="DUF2421" evidence="7">
    <location>
        <begin position="882"/>
        <end position="1058"/>
    </location>
</feature>
<feature type="domain" description="Integral membrane bound transporter" evidence="9">
    <location>
        <begin position="746"/>
        <end position="875"/>
    </location>
</feature>
<protein>
    <submittedName>
        <fullName evidence="10">Fusaric acid resistance protein-like-domain-containing protein</fullName>
    </submittedName>
</protein>
<keyword evidence="11" id="KW-1185">Reference proteome</keyword>
<comment type="subcellular location">
    <subcellularLocation>
        <location evidence="1">Membrane</location>
        <topology evidence="1">Multi-pass membrane protein</topology>
    </subcellularLocation>
</comment>
<feature type="compositionally biased region" description="Low complexity" evidence="5">
    <location>
        <begin position="128"/>
        <end position="143"/>
    </location>
</feature>
<dbReference type="OMA" id="FNMIEFA"/>
<dbReference type="Pfam" id="PF10337">
    <property type="entry name" value="ArAE_2_N"/>
    <property type="match status" value="1"/>
</dbReference>
<keyword evidence="2 6" id="KW-0812">Transmembrane</keyword>
<dbReference type="GO" id="GO:0016020">
    <property type="term" value="C:membrane"/>
    <property type="evidence" value="ECO:0007669"/>
    <property type="project" value="UniProtKB-SubCell"/>
</dbReference>
<keyword evidence="4 6" id="KW-0472">Membrane</keyword>
<feature type="transmembrane region" description="Helical" evidence="6">
    <location>
        <begin position="242"/>
        <end position="266"/>
    </location>
</feature>
<feature type="region of interest" description="Disordered" evidence="5">
    <location>
        <begin position="74"/>
        <end position="162"/>
    </location>
</feature>
<evidence type="ECO:0000256" key="5">
    <source>
        <dbReference type="SAM" id="MobiDB-lite"/>
    </source>
</evidence>